<name>Q2PXX9_9BACT</name>
<dbReference type="EMBL" id="DQ295242">
    <property type="protein sequence ID" value="ABC25448.1"/>
    <property type="molecule type" value="Genomic_DNA"/>
</dbReference>
<proteinExistence type="predicted"/>
<accession>Q2PXX9</accession>
<dbReference type="AlphaFoldDB" id="Q2PXX9"/>
<organism evidence="1">
    <name type="scientific">uncultured marine bacterium Ant4D5</name>
    <dbReference type="NCBI Taxonomy" id="360428"/>
    <lineage>
        <taxon>Bacteria</taxon>
        <taxon>environmental samples</taxon>
    </lineage>
</organism>
<evidence type="ECO:0000313" key="1">
    <source>
        <dbReference type="EMBL" id="ABC25448.1"/>
    </source>
</evidence>
<evidence type="ECO:0008006" key="2">
    <source>
        <dbReference type="Google" id="ProtNLM"/>
    </source>
</evidence>
<protein>
    <recommendedName>
        <fullName evidence="2">DUF1232 domain-containing protein</fullName>
    </recommendedName>
</protein>
<reference evidence="1" key="1">
    <citation type="journal article" date="2006" name="Appl. Environ. Microbiol.">
        <title>Comparative genomics of DNA fragments from six Antarctic marine planktonic bacteria.</title>
        <authorList>
            <person name="Grzymski J.J."/>
            <person name="Carter B.J."/>
            <person name="DeLong E.F."/>
            <person name="Feldman R.A."/>
            <person name="Ghadiri A."/>
            <person name="Murray A.E."/>
        </authorList>
    </citation>
    <scope>NUCLEOTIDE SEQUENCE</scope>
</reference>
<sequence length="176" mass="19494">MTDHGGRIPDILAIIESARVRGGTDALVRFIAKAMPEANASDVKKAADTALEVIESVPVFLARARQEGENRALSAVVLPLLDHAELYYVQPLDLIPEMTQGLPGLLDDSYLVIRIIENLDKGPEPFLDWDLDHPARFLQRLIGPVVAQRLDTIAHDAMVEVSDQLSELWERMAHQA</sequence>